<protein>
    <submittedName>
        <fullName evidence="4">Glucokinase</fullName>
    </submittedName>
</protein>
<dbReference type="Proteomes" id="UP000478183">
    <property type="component" value="Unassembled WGS sequence"/>
</dbReference>
<dbReference type="SUPFAM" id="SSF53067">
    <property type="entry name" value="Actin-like ATPase domain"/>
    <property type="match status" value="1"/>
</dbReference>
<name>A0A6L6JDR2_9RHOB</name>
<proteinExistence type="inferred from homology"/>
<dbReference type="PANTHER" id="PTHR47690:SF1">
    <property type="entry name" value="GLUCOKINASE"/>
    <property type="match status" value="1"/>
</dbReference>
<comment type="caution">
    <text evidence="4">The sequence shown here is derived from an EMBL/GenBank/DDBJ whole genome shotgun (WGS) entry which is preliminary data.</text>
</comment>
<gene>
    <name evidence="4" type="ORF">GL286_21335</name>
</gene>
<dbReference type="OrthoDB" id="9765195at2"/>
<dbReference type="GO" id="GO:0005536">
    <property type="term" value="F:D-glucose binding"/>
    <property type="evidence" value="ECO:0007669"/>
    <property type="project" value="InterPro"/>
</dbReference>
<dbReference type="AlphaFoldDB" id="A0A6L6JDR2"/>
<evidence type="ECO:0000256" key="2">
    <source>
        <dbReference type="ARBA" id="ARBA00022777"/>
    </source>
</evidence>
<dbReference type="GO" id="GO:0005829">
    <property type="term" value="C:cytosol"/>
    <property type="evidence" value="ECO:0007669"/>
    <property type="project" value="TreeGrafter"/>
</dbReference>
<dbReference type="Gene3D" id="3.40.367.20">
    <property type="match status" value="1"/>
</dbReference>
<evidence type="ECO:0000313" key="5">
    <source>
        <dbReference type="Proteomes" id="UP000478183"/>
    </source>
</evidence>
<dbReference type="PANTHER" id="PTHR47690">
    <property type="entry name" value="GLUCOKINASE"/>
    <property type="match status" value="1"/>
</dbReference>
<dbReference type="EMBL" id="WMIE01000035">
    <property type="protein sequence ID" value="MTH80242.1"/>
    <property type="molecule type" value="Genomic_DNA"/>
</dbReference>
<evidence type="ECO:0000256" key="1">
    <source>
        <dbReference type="ARBA" id="ARBA00022679"/>
    </source>
</evidence>
<dbReference type="RefSeq" id="WP_155097590.1">
    <property type="nucleotide sequence ID" value="NZ_WMIE01000035.1"/>
</dbReference>
<organism evidence="4 5">
    <name type="scientific">Paracoccus aestuariivivens</name>
    <dbReference type="NCBI Taxonomy" id="1820333"/>
    <lineage>
        <taxon>Bacteria</taxon>
        <taxon>Pseudomonadati</taxon>
        <taxon>Pseudomonadota</taxon>
        <taxon>Alphaproteobacteria</taxon>
        <taxon>Rhodobacterales</taxon>
        <taxon>Paracoccaceae</taxon>
        <taxon>Paracoccus</taxon>
    </lineage>
</organism>
<dbReference type="InterPro" id="IPR043129">
    <property type="entry name" value="ATPase_NBD"/>
</dbReference>
<dbReference type="GO" id="GO:0004340">
    <property type="term" value="F:glucokinase activity"/>
    <property type="evidence" value="ECO:0007669"/>
    <property type="project" value="InterPro"/>
</dbReference>
<dbReference type="InterPro" id="IPR050201">
    <property type="entry name" value="Bacterial_glucokinase"/>
</dbReference>
<keyword evidence="1" id="KW-0808">Transferase</keyword>
<dbReference type="Gene3D" id="3.30.420.40">
    <property type="match status" value="1"/>
</dbReference>
<sequence>MAILLADVGGTNARLALARTDEGIYTGSITRFRGDDHPSFDEVVRLFLEREGNPRIEAVCVAVAGPVSQGRARLTNRDWDFSENRLIELTGAGRARLINDLTALGYATPALSGEAAGFLRDGPQHGALNGQRLVVNAGTGFNVCAVKVLPGGGIACFEHEEGHTRLPLSVWQPLVEALGDRAQAFDSVEELFAGRGLARLHAEMTGTAPARAETVVEAADQGDAAANATCDLYARLFGLICRELALRFMPMDGMFLAGSVARSAAQRLDVFEAAFLSDPLMAKIPLAVPIGMIRDDMAALHGCLSAIA</sequence>
<accession>A0A6L6JDR2</accession>
<keyword evidence="2 4" id="KW-0418">Kinase</keyword>
<dbReference type="CDD" id="cd24008">
    <property type="entry name" value="ASKHA_NBD_GLK"/>
    <property type="match status" value="1"/>
</dbReference>
<evidence type="ECO:0000313" key="4">
    <source>
        <dbReference type="EMBL" id="MTH80242.1"/>
    </source>
</evidence>
<evidence type="ECO:0000256" key="3">
    <source>
        <dbReference type="RuleBase" id="RU004046"/>
    </source>
</evidence>
<comment type="similarity">
    <text evidence="3">Belongs to the bacterial glucokinase family.</text>
</comment>
<dbReference type="GO" id="GO:0005524">
    <property type="term" value="F:ATP binding"/>
    <property type="evidence" value="ECO:0007669"/>
    <property type="project" value="InterPro"/>
</dbReference>
<dbReference type="Pfam" id="PF02685">
    <property type="entry name" value="Glucokinase"/>
    <property type="match status" value="1"/>
</dbReference>
<keyword evidence="5" id="KW-1185">Reference proteome</keyword>
<reference evidence="4 5" key="1">
    <citation type="submission" date="2019-11" db="EMBL/GenBank/DDBJ databases">
        <authorList>
            <person name="Dong K."/>
        </authorList>
    </citation>
    <scope>NUCLEOTIDE SEQUENCE [LARGE SCALE GENOMIC DNA]</scope>
    <source>
        <strain evidence="4 5">NBRC 111993</strain>
    </source>
</reference>
<dbReference type="GO" id="GO:0006096">
    <property type="term" value="P:glycolytic process"/>
    <property type="evidence" value="ECO:0007669"/>
    <property type="project" value="InterPro"/>
</dbReference>
<dbReference type="InterPro" id="IPR003836">
    <property type="entry name" value="Glucokinase"/>
</dbReference>